<protein>
    <submittedName>
        <fullName evidence="4">EF-hand domain-containing protein</fullName>
    </submittedName>
</protein>
<dbReference type="AlphaFoldDB" id="A0A6L9MNR7"/>
<feature type="compositionally biased region" description="Acidic residues" evidence="1">
    <location>
        <begin position="56"/>
        <end position="73"/>
    </location>
</feature>
<dbReference type="PROSITE" id="PS50222">
    <property type="entry name" value="EF_HAND_2"/>
    <property type="match status" value="1"/>
</dbReference>
<feature type="chain" id="PRO_5027110640" evidence="2">
    <location>
        <begin position="22"/>
        <end position="73"/>
    </location>
</feature>
<dbReference type="InterPro" id="IPR002048">
    <property type="entry name" value="EF_hand_dom"/>
</dbReference>
<feature type="region of interest" description="Disordered" evidence="1">
    <location>
        <begin position="54"/>
        <end position="73"/>
    </location>
</feature>
<dbReference type="Gene3D" id="1.10.238.10">
    <property type="entry name" value="EF-hand"/>
    <property type="match status" value="1"/>
</dbReference>
<keyword evidence="2" id="KW-0732">Signal</keyword>
<dbReference type="PROSITE" id="PS00018">
    <property type="entry name" value="EF_HAND_1"/>
    <property type="match status" value="2"/>
</dbReference>
<accession>A0A6L9MNR7</accession>
<proteinExistence type="predicted"/>
<sequence length="73" mass="7426">MKNILATLAILGFAAPAFAQAADFATVDADQSGTVTLEEVQAAMPDVTEDAFTAADADESGDLSEDEFATLAG</sequence>
<evidence type="ECO:0000313" key="5">
    <source>
        <dbReference type="Proteomes" id="UP000476332"/>
    </source>
</evidence>
<name>A0A6L9MNR7_9HYPH</name>
<evidence type="ECO:0000256" key="1">
    <source>
        <dbReference type="SAM" id="MobiDB-lite"/>
    </source>
</evidence>
<dbReference type="RefSeq" id="WP_163046230.1">
    <property type="nucleotide sequence ID" value="NZ_JAAAMJ010000041.1"/>
</dbReference>
<feature type="signal peptide" evidence="2">
    <location>
        <begin position="1"/>
        <end position="21"/>
    </location>
</feature>
<evidence type="ECO:0000256" key="2">
    <source>
        <dbReference type="SAM" id="SignalP"/>
    </source>
</evidence>
<gene>
    <name evidence="4" type="ORF">GTW51_22270</name>
</gene>
<feature type="domain" description="EF-hand" evidence="3">
    <location>
        <begin position="24"/>
        <end position="50"/>
    </location>
</feature>
<dbReference type="InterPro" id="IPR011992">
    <property type="entry name" value="EF-hand-dom_pair"/>
</dbReference>
<evidence type="ECO:0000313" key="4">
    <source>
        <dbReference type="EMBL" id="NDV89385.1"/>
    </source>
</evidence>
<dbReference type="InterPro" id="IPR018247">
    <property type="entry name" value="EF_Hand_1_Ca_BS"/>
</dbReference>
<comment type="caution">
    <text evidence="4">The sequence shown here is derived from an EMBL/GenBank/DDBJ whole genome shotgun (WGS) entry which is preliminary data.</text>
</comment>
<dbReference type="Pfam" id="PF13202">
    <property type="entry name" value="EF-hand_5"/>
    <property type="match status" value="2"/>
</dbReference>
<evidence type="ECO:0000259" key="3">
    <source>
        <dbReference type="PROSITE" id="PS50222"/>
    </source>
</evidence>
<dbReference type="GO" id="GO:0005509">
    <property type="term" value="F:calcium ion binding"/>
    <property type="evidence" value="ECO:0007669"/>
    <property type="project" value="InterPro"/>
</dbReference>
<keyword evidence="5" id="KW-1185">Reference proteome</keyword>
<organism evidence="4 5">
    <name type="scientific">Aurantimonas aggregata</name>
    <dbReference type="NCBI Taxonomy" id="2047720"/>
    <lineage>
        <taxon>Bacteria</taxon>
        <taxon>Pseudomonadati</taxon>
        <taxon>Pseudomonadota</taxon>
        <taxon>Alphaproteobacteria</taxon>
        <taxon>Hyphomicrobiales</taxon>
        <taxon>Aurantimonadaceae</taxon>
        <taxon>Aurantimonas</taxon>
    </lineage>
</organism>
<dbReference type="Proteomes" id="UP000476332">
    <property type="component" value="Unassembled WGS sequence"/>
</dbReference>
<dbReference type="SUPFAM" id="SSF47473">
    <property type="entry name" value="EF-hand"/>
    <property type="match status" value="1"/>
</dbReference>
<dbReference type="EMBL" id="JAAAMJ010000041">
    <property type="protein sequence ID" value="NDV89385.1"/>
    <property type="molecule type" value="Genomic_DNA"/>
</dbReference>
<reference evidence="4 5" key="1">
    <citation type="submission" date="2020-01" db="EMBL/GenBank/DDBJ databases">
        <title>Genomes of bacteria type strains.</title>
        <authorList>
            <person name="Chen J."/>
            <person name="Zhu S."/>
            <person name="Chen J."/>
        </authorList>
    </citation>
    <scope>NUCLEOTIDE SEQUENCE [LARGE SCALE GENOMIC DNA]</scope>
    <source>
        <strain evidence="4 5">KCTC 52919</strain>
    </source>
</reference>